<keyword evidence="8" id="KW-1185">Reference proteome</keyword>
<evidence type="ECO:0000256" key="5">
    <source>
        <dbReference type="PROSITE-ProRule" id="PRU00042"/>
    </source>
</evidence>
<gene>
    <name evidence="7" type="ORF">FOMPIDRAFT_126731</name>
</gene>
<dbReference type="HOGENOM" id="CLU_075838_1_1_1"/>
<keyword evidence="1" id="KW-0479">Metal-binding</keyword>
<evidence type="ECO:0000256" key="1">
    <source>
        <dbReference type="ARBA" id="ARBA00022723"/>
    </source>
</evidence>
<dbReference type="STRING" id="743788.S8FP01"/>
<evidence type="ECO:0000256" key="2">
    <source>
        <dbReference type="ARBA" id="ARBA00022737"/>
    </source>
</evidence>
<dbReference type="Gene3D" id="3.30.160.60">
    <property type="entry name" value="Classic Zinc Finger"/>
    <property type="match status" value="2"/>
</dbReference>
<dbReference type="EMBL" id="KE504132">
    <property type="protein sequence ID" value="EPT03006.1"/>
    <property type="molecule type" value="Genomic_DNA"/>
</dbReference>
<accession>S8FP01</accession>
<dbReference type="PROSITE" id="PS00028">
    <property type="entry name" value="ZINC_FINGER_C2H2_1"/>
    <property type="match status" value="2"/>
</dbReference>
<evidence type="ECO:0000259" key="6">
    <source>
        <dbReference type="PROSITE" id="PS50157"/>
    </source>
</evidence>
<dbReference type="Proteomes" id="UP000015241">
    <property type="component" value="Unassembled WGS sequence"/>
</dbReference>
<dbReference type="InterPro" id="IPR013087">
    <property type="entry name" value="Znf_C2H2_type"/>
</dbReference>
<feature type="domain" description="C2H2-type" evidence="6">
    <location>
        <begin position="209"/>
        <end position="233"/>
    </location>
</feature>
<evidence type="ECO:0000313" key="7">
    <source>
        <dbReference type="EMBL" id="EPT03006.1"/>
    </source>
</evidence>
<reference evidence="7 8" key="1">
    <citation type="journal article" date="2012" name="Science">
        <title>The Paleozoic origin of enzymatic lignin decomposition reconstructed from 31 fungal genomes.</title>
        <authorList>
            <person name="Floudas D."/>
            <person name="Binder M."/>
            <person name="Riley R."/>
            <person name="Barry K."/>
            <person name="Blanchette R.A."/>
            <person name="Henrissat B."/>
            <person name="Martinez A.T."/>
            <person name="Otillar R."/>
            <person name="Spatafora J.W."/>
            <person name="Yadav J.S."/>
            <person name="Aerts A."/>
            <person name="Benoit I."/>
            <person name="Boyd A."/>
            <person name="Carlson A."/>
            <person name="Copeland A."/>
            <person name="Coutinho P.M."/>
            <person name="de Vries R.P."/>
            <person name="Ferreira P."/>
            <person name="Findley K."/>
            <person name="Foster B."/>
            <person name="Gaskell J."/>
            <person name="Glotzer D."/>
            <person name="Gorecki P."/>
            <person name="Heitman J."/>
            <person name="Hesse C."/>
            <person name="Hori C."/>
            <person name="Igarashi K."/>
            <person name="Jurgens J.A."/>
            <person name="Kallen N."/>
            <person name="Kersten P."/>
            <person name="Kohler A."/>
            <person name="Kuees U."/>
            <person name="Kumar T.K.A."/>
            <person name="Kuo A."/>
            <person name="LaButti K."/>
            <person name="Larrondo L.F."/>
            <person name="Lindquist E."/>
            <person name="Ling A."/>
            <person name="Lombard V."/>
            <person name="Lucas S."/>
            <person name="Lundell T."/>
            <person name="Martin R."/>
            <person name="McLaughlin D.J."/>
            <person name="Morgenstern I."/>
            <person name="Morin E."/>
            <person name="Murat C."/>
            <person name="Nagy L.G."/>
            <person name="Nolan M."/>
            <person name="Ohm R.A."/>
            <person name="Patyshakuliyeva A."/>
            <person name="Rokas A."/>
            <person name="Ruiz-Duenas F.J."/>
            <person name="Sabat G."/>
            <person name="Salamov A."/>
            <person name="Samejima M."/>
            <person name="Schmutz J."/>
            <person name="Slot J.C."/>
            <person name="St John F."/>
            <person name="Stenlid J."/>
            <person name="Sun H."/>
            <person name="Sun S."/>
            <person name="Syed K."/>
            <person name="Tsang A."/>
            <person name="Wiebenga A."/>
            <person name="Young D."/>
            <person name="Pisabarro A."/>
            <person name="Eastwood D.C."/>
            <person name="Martin F."/>
            <person name="Cullen D."/>
            <person name="Grigoriev I.V."/>
            <person name="Hibbett D.S."/>
        </authorList>
    </citation>
    <scope>NUCLEOTIDE SEQUENCE</scope>
    <source>
        <strain evidence="8">FP-58527</strain>
    </source>
</reference>
<organism evidence="7 8">
    <name type="scientific">Fomitopsis schrenkii</name>
    <name type="common">Brown rot fungus</name>
    <dbReference type="NCBI Taxonomy" id="2126942"/>
    <lineage>
        <taxon>Eukaryota</taxon>
        <taxon>Fungi</taxon>
        <taxon>Dikarya</taxon>
        <taxon>Basidiomycota</taxon>
        <taxon>Agaricomycotina</taxon>
        <taxon>Agaricomycetes</taxon>
        <taxon>Polyporales</taxon>
        <taxon>Fomitopsis</taxon>
    </lineage>
</organism>
<dbReference type="PANTHER" id="PTHR24379:SF121">
    <property type="entry name" value="C2H2-TYPE DOMAIN-CONTAINING PROTEIN"/>
    <property type="match status" value="1"/>
</dbReference>
<dbReference type="InParanoid" id="S8FP01"/>
<dbReference type="eggNOG" id="KOG1721">
    <property type="taxonomic scope" value="Eukaryota"/>
</dbReference>
<dbReference type="OrthoDB" id="6077919at2759"/>
<dbReference type="GO" id="GO:0008270">
    <property type="term" value="F:zinc ion binding"/>
    <property type="evidence" value="ECO:0007669"/>
    <property type="project" value="UniProtKB-KW"/>
</dbReference>
<dbReference type="SMART" id="SM00355">
    <property type="entry name" value="ZnF_C2H2"/>
    <property type="match status" value="6"/>
</dbReference>
<proteinExistence type="predicted"/>
<keyword evidence="2" id="KW-0677">Repeat</keyword>
<evidence type="ECO:0000256" key="3">
    <source>
        <dbReference type="ARBA" id="ARBA00022771"/>
    </source>
</evidence>
<sequence length="291" mass="32721">MDFPLLENLVLHYHFSRVHNYCARCDSHFAARADLNLHLEVAHNQCLLCLGSLAFATQEDLREHYQGFHWVCLGCRQICGTFEAFDEHCRDVHWYCVECRRVFKDGETLAKHLDTNSVHVGRTIHCPVWDCVKAFAYSSALIHHLESGACRSGMDRHKVNRITVKLDTDNVITNPARLLAGPDGYYPSQFASSWAGTGQASRSPDSGRYECPVCAKGFREWWDLRNHLESPAHDVAIYRCPKAWQGCEAEFRTLSALCQHVESGVCGAGRLGGSIQTTVGSLADRVKRLAI</sequence>
<keyword evidence="3 5" id="KW-0863">Zinc-finger</keyword>
<name>S8FP01_FOMSC</name>
<keyword evidence="4" id="KW-0862">Zinc</keyword>
<evidence type="ECO:0000313" key="8">
    <source>
        <dbReference type="Proteomes" id="UP000015241"/>
    </source>
</evidence>
<dbReference type="PANTHER" id="PTHR24379">
    <property type="entry name" value="KRAB AND ZINC FINGER DOMAIN-CONTAINING"/>
    <property type="match status" value="1"/>
</dbReference>
<dbReference type="PROSITE" id="PS50157">
    <property type="entry name" value="ZINC_FINGER_C2H2_2"/>
    <property type="match status" value="2"/>
</dbReference>
<protein>
    <recommendedName>
        <fullName evidence="6">C2H2-type domain-containing protein</fullName>
    </recommendedName>
</protein>
<evidence type="ECO:0000256" key="4">
    <source>
        <dbReference type="ARBA" id="ARBA00022833"/>
    </source>
</evidence>
<dbReference type="InterPro" id="IPR036236">
    <property type="entry name" value="Znf_C2H2_sf"/>
</dbReference>
<dbReference type="SUPFAM" id="SSF57667">
    <property type="entry name" value="beta-beta-alpha zinc fingers"/>
    <property type="match status" value="1"/>
</dbReference>
<dbReference type="AlphaFoldDB" id="S8FP01"/>
<dbReference type="Pfam" id="PF00096">
    <property type="entry name" value="zf-C2H2"/>
    <property type="match status" value="1"/>
</dbReference>
<feature type="domain" description="C2H2-type" evidence="6">
    <location>
        <begin position="94"/>
        <end position="124"/>
    </location>
</feature>